<dbReference type="Gene3D" id="3.40.50.300">
    <property type="entry name" value="P-loop containing nucleotide triphosphate hydrolases"/>
    <property type="match status" value="1"/>
</dbReference>
<sequence length="88" mass="9361">MLRGRLAKKARAAQLAALDALAAGTPRIVLATGRLVGEVFDHPALETLVFAMPVAWTGTLQQYAGRLHCDHAAKTGVRVLDYVDGGHL</sequence>
<dbReference type="InterPro" id="IPR027417">
    <property type="entry name" value="P-loop_NTPase"/>
</dbReference>
<proteinExistence type="predicted"/>
<dbReference type="AlphaFoldDB" id="A0A6J5CLA7"/>
<accession>A0A6J5CLA7</accession>
<dbReference type="EMBL" id="CADIJZ010000035">
    <property type="protein sequence ID" value="CAB3737032.1"/>
    <property type="molecule type" value="Genomic_DNA"/>
</dbReference>
<organism evidence="1 2">
    <name type="scientific">Paraburkholderia rhynchosiae</name>
    <dbReference type="NCBI Taxonomy" id="487049"/>
    <lineage>
        <taxon>Bacteria</taxon>
        <taxon>Pseudomonadati</taxon>
        <taxon>Pseudomonadota</taxon>
        <taxon>Betaproteobacteria</taxon>
        <taxon>Burkholderiales</taxon>
        <taxon>Burkholderiaceae</taxon>
        <taxon>Paraburkholderia</taxon>
    </lineage>
</organism>
<dbReference type="Proteomes" id="UP000494205">
    <property type="component" value="Unassembled WGS sequence"/>
</dbReference>
<name>A0A6J5CLA7_9BURK</name>
<evidence type="ECO:0000313" key="1">
    <source>
        <dbReference type="EMBL" id="CAB3737032.1"/>
    </source>
</evidence>
<dbReference type="CDD" id="cd18785">
    <property type="entry name" value="SF2_C"/>
    <property type="match status" value="1"/>
</dbReference>
<reference evidence="1 2" key="1">
    <citation type="submission" date="2020-04" db="EMBL/GenBank/DDBJ databases">
        <authorList>
            <person name="De Canck E."/>
        </authorList>
    </citation>
    <scope>NUCLEOTIDE SEQUENCE [LARGE SCALE GENOMIC DNA]</scope>
    <source>
        <strain evidence="1 2">LMG 27174</strain>
    </source>
</reference>
<evidence type="ECO:0000313" key="2">
    <source>
        <dbReference type="Proteomes" id="UP000494205"/>
    </source>
</evidence>
<gene>
    <name evidence="1" type="ORF">LMG27174_06333</name>
</gene>
<protein>
    <submittedName>
        <fullName evidence="1">Uncharacterized protein</fullName>
    </submittedName>
</protein>